<dbReference type="GO" id="GO:0043682">
    <property type="term" value="F:P-type divalent copper transporter activity"/>
    <property type="evidence" value="ECO:0007669"/>
    <property type="project" value="TreeGrafter"/>
</dbReference>
<keyword evidence="8 10" id="KW-1133">Transmembrane helix</keyword>
<feature type="transmembrane region" description="Helical" evidence="10">
    <location>
        <begin position="137"/>
        <end position="155"/>
    </location>
</feature>
<dbReference type="NCBIfam" id="TIGR01494">
    <property type="entry name" value="ATPase_P-type"/>
    <property type="match status" value="1"/>
</dbReference>
<dbReference type="InterPro" id="IPR023298">
    <property type="entry name" value="ATPase_P-typ_TM_dom_sf"/>
</dbReference>
<dbReference type="InterPro" id="IPR023214">
    <property type="entry name" value="HAD_sf"/>
</dbReference>
<dbReference type="PANTHER" id="PTHR43520">
    <property type="entry name" value="ATP7, ISOFORM B"/>
    <property type="match status" value="1"/>
</dbReference>
<dbReference type="SFLD" id="SFLDS00003">
    <property type="entry name" value="Haloacid_Dehalogenase"/>
    <property type="match status" value="1"/>
</dbReference>
<dbReference type="PRINTS" id="PR00943">
    <property type="entry name" value="CUATPASE"/>
</dbReference>
<dbReference type="Pfam" id="PF00122">
    <property type="entry name" value="E1-E2_ATPase"/>
    <property type="match status" value="1"/>
</dbReference>
<dbReference type="GO" id="GO:0055070">
    <property type="term" value="P:copper ion homeostasis"/>
    <property type="evidence" value="ECO:0007669"/>
    <property type="project" value="TreeGrafter"/>
</dbReference>
<dbReference type="GO" id="GO:0016020">
    <property type="term" value="C:membrane"/>
    <property type="evidence" value="ECO:0007669"/>
    <property type="project" value="InterPro"/>
</dbReference>
<name>A0A8T5ULH7_9EURY</name>
<keyword evidence="4" id="KW-0479">Metal-binding</keyword>
<comment type="subcellular location">
    <subcellularLocation>
        <location evidence="1">Endomembrane system</location>
        <topology evidence="1">Multi-pass membrane protein</topology>
    </subcellularLocation>
</comment>
<accession>A0A8T5ULH7</accession>
<dbReference type="InterPro" id="IPR027256">
    <property type="entry name" value="P-typ_ATPase_IB"/>
</dbReference>
<keyword evidence="7" id="KW-1278">Translocase</keyword>
<dbReference type="PANTHER" id="PTHR43520:SF8">
    <property type="entry name" value="P-TYPE CU(+) TRANSPORTER"/>
    <property type="match status" value="1"/>
</dbReference>
<dbReference type="InterPro" id="IPR018303">
    <property type="entry name" value="ATPase_P-typ_P_site"/>
</dbReference>
<evidence type="ECO:0000256" key="2">
    <source>
        <dbReference type="ARBA" id="ARBA00006024"/>
    </source>
</evidence>
<dbReference type="SFLD" id="SFLDF00027">
    <property type="entry name" value="p-type_atpase"/>
    <property type="match status" value="1"/>
</dbReference>
<keyword evidence="3 10" id="KW-0812">Transmembrane</keyword>
<feature type="transmembrane region" description="Helical" evidence="10">
    <location>
        <begin position="628"/>
        <end position="647"/>
    </location>
</feature>
<dbReference type="Gene3D" id="2.70.150.10">
    <property type="entry name" value="Calcium-transporting ATPase, cytoplasmic transduction domain A"/>
    <property type="match status" value="1"/>
</dbReference>
<dbReference type="SFLD" id="SFLDG00002">
    <property type="entry name" value="C1.7:_P-type_atpase_like"/>
    <property type="match status" value="1"/>
</dbReference>
<evidence type="ECO:0000256" key="9">
    <source>
        <dbReference type="ARBA" id="ARBA00023136"/>
    </source>
</evidence>
<evidence type="ECO:0000256" key="8">
    <source>
        <dbReference type="ARBA" id="ARBA00022989"/>
    </source>
</evidence>
<dbReference type="SUPFAM" id="SSF81653">
    <property type="entry name" value="Calcium ATPase, transduction domain A"/>
    <property type="match status" value="1"/>
</dbReference>
<feature type="transmembrane region" description="Helical" evidence="10">
    <location>
        <begin position="653"/>
        <end position="671"/>
    </location>
</feature>
<dbReference type="GO" id="GO:0005507">
    <property type="term" value="F:copper ion binding"/>
    <property type="evidence" value="ECO:0007669"/>
    <property type="project" value="TreeGrafter"/>
</dbReference>
<dbReference type="EMBL" id="JAIOUQ010000001">
    <property type="protein sequence ID" value="MBZ2164534.1"/>
    <property type="molecule type" value="Genomic_DNA"/>
</dbReference>
<dbReference type="NCBIfam" id="TIGR01525">
    <property type="entry name" value="ATPase-IB_hvy"/>
    <property type="match status" value="1"/>
</dbReference>
<evidence type="ECO:0000313" key="12">
    <source>
        <dbReference type="EMBL" id="MBZ2164534.1"/>
    </source>
</evidence>
<evidence type="ECO:0000256" key="1">
    <source>
        <dbReference type="ARBA" id="ARBA00004127"/>
    </source>
</evidence>
<feature type="transmembrane region" description="Helical" evidence="10">
    <location>
        <begin position="324"/>
        <end position="352"/>
    </location>
</feature>
<evidence type="ECO:0000313" key="13">
    <source>
        <dbReference type="Proteomes" id="UP000825933"/>
    </source>
</evidence>
<evidence type="ECO:0000256" key="5">
    <source>
        <dbReference type="ARBA" id="ARBA00022741"/>
    </source>
</evidence>
<dbReference type="InterPro" id="IPR023299">
    <property type="entry name" value="ATPase_P-typ_cyto_dom_N"/>
</dbReference>
<dbReference type="FunFam" id="2.70.150.10:FF:000002">
    <property type="entry name" value="Copper-transporting ATPase 1, putative"/>
    <property type="match status" value="1"/>
</dbReference>
<dbReference type="PRINTS" id="PR00119">
    <property type="entry name" value="CATATPASE"/>
</dbReference>
<dbReference type="GO" id="GO:0005524">
    <property type="term" value="F:ATP binding"/>
    <property type="evidence" value="ECO:0007669"/>
    <property type="project" value="UniProtKB-KW"/>
</dbReference>
<dbReference type="NCBIfam" id="TIGR01511">
    <property type="entry name" value="ATPase-IB1_Cu"/>
    <property type="match status" value="1"/>
</dbReference>
<evidence type="ECO:0000256" key="4">
    <source>
        <dbReference type="ARBA" id="ARBA00022723"/>
    </source>
</evidence>
<feature type="transmembrane region" description="Helical" evidence="10">
    <location>
        <begin position="113"/>
        <end position="131"/>
    </location>
</feature>
<evidence type="ECO:0000259" key="11">
    <source>
        <dbReference type="Pfam" id="PF00122"/>
    </source>
</evidence>
<dbReference type="GO" id="GO:0016887">
    <property type="term" value="F:ATP hydrolysis activity"/>
    <property type="evidence" value="ECO:0007669"/>
    <property type="project" value="InterPro"/>
</dbReference>
<feature type="domain" description="P-type ATPase A" evidence="11">
    <location>
        <begin position="173"/>
        <end position="274"/>
    </location>
</feature>
<comment type="similarity">
    <text evidence="2">Belongs to the cation transport ATPase (P-type) (TC 3.A.3) family. Type IB subfamily.</text>
</comment>
<feature type="transmembrane region" description="Helical" evidence="10">
    <location>
        <begin position="45"/>
        <end position="66"/>
    </location>
</feature>
<feature type="transmembrane region" description="Helical" evidence="10">
    <location>
        <begin position="78"/>
        <end position="101"/>
    </location>
</feature>
<reference evidence="13" key="1">
    <citation type="journal article" date="2022" name="Microbiol. Resour. Announc.">
        <title>Draft Genome Sequence of a Methanogenic Archaeon from West Spitsbergen Permafrost.</title>
        <authorList>
            <person name="Trubitsyn V."/>
            <person name="Rivkina E."/>
            <person name="Shcherbakova V."/>
        </authorList>
    </citation>
    <scope>NUCLEOTIDE SEQUENCE [LARGE SCALE GENOMIC DNA]</scope>
    <source>
        <strain evidence="13">VT</strain>
    </source>
</reference>
<gene>
    <name evidence="12" type="ORF">K8N75_00495</name>
</gene>
<dbReference type="InterPro" id="IPR036412">
    <property type="entry name" value="HAD-like_sf"/>
</dbReference>
<dbReference type="Gene3D" id="3.40.50.1000">
    <property type="entry name" value="HAD superfamily/HAD-like"/>
    <property type="match status" value="1"/>
</dbReference>
<evidence type="ECO:0000256" key="3">
    <source>
        <dbReference type="ARBA" id="ARBA00022692"/>
    </source>
</evidence>
<feature type="transmembrane region" description="Helical" evidence="10">
    <location>
        <begin position="290"/>
        <end position="312"/>
    </location>
</feature>
<keyword evidence="13" id="KW-1185">Reference proteome</keyword>
<keyword evidence="5" id="KW-0547">Nucleotide-binding</keyword>
<dbReference type="Gene3D" id="3.40.1110.10">
    <property type="entry name" value="Calcium-transporting ATPase, cytoplasmic domain N"/>
    <property type="match status" value="1"/>
</dbReference>
<dbReference type="Proteomes" id="UP000825933">
    <property type="component" value="Unassembled WGS sequence"/>
</dbReference>
<dbReference type="SUPFAM" id="SSF56784">
    <property type="entry name" value="HAD-like"/>
    <property type="match status" value="1"/>
</dbReference>
<dbReference type="AlphaFoldDB" id="A0A8T5ULH7"/>
<proteinExistence type="inferred from homology"/>
<organism evidence="12 13">
    <name type="scientific">Methanobacterium spitsbergense</name>
    <dbReference type="NCBI Taxonomy" id="2874285"/>
    <lineage>
        <taxon>Archaea</taxon>
        <taxon>Methanobacteriati</taxon>
        <taxon>Methanobacteriota</taxon>
        <taxon>Methanomada group</taxon>
        <taxon>Methanobacteria</taxon>
        <taxon>Methanobacteriales</taxon>
        <taxon>Methanobacteriaceae</taxon>
        <taxon>Methanobacterium</taxon>
    </lineage>
</organism>
<evidence type="ECO:0000256" key="6">
    <source>
        <dbReference type="ARBA" id="ARBA00022840"/>
    </source>
</evidence>
<comment type="caution">
    <text evidence="12">The sequence shown here is derived from an EMBL/GenBank/DDBJ whole genome shotgun (WGS) entry which is preliminary data.</text>
</comment>
<keyword evidence="6" id="KW-0067">ATP-binding</keyword>
<protein>
    <submittedName>
        <fullName evidence="12">Heavy metal translocating P-type ATPase</fullName>
    </submittedName>
</protein>
<dbReference type="Pfam" id="PF00702">
    <property type="entry name" value="Hydrolase"/>
    <property type="match status" value="1"/>
</dbReference>
<dbReference type="GO" id="GO:0012505">
    <property type="term" value="C:endomembrane system"/>
    <property type="evidence" value="ECO:0007669"/>
    <property type="project" value="UniProtKB-SubCell"/>
</dbReference>
<sequence>MKHMDHESPEKKGECVVCGGKLTEQHRMEGGHVHSSMIDDLKKRFYISLLITIPIIILSPTIQGLVGIGNSIRFTGDLYLLFALSSIVYFYGGYPFFKGFLNEIKLRTPGMDMLISVAITSAYLYSSAVVFGLNGEVFFWELATLIDIMLIGHWLEMRSVMGASRALEELVKLIPSSAHKIMADGSTMDVPSDELNVGDNVIIKPGEKVPIDGEIIKGSTSIDESMLTGESEPLFKENGAVVIGGSINGDGSITVEIKKTGKDSFLSQVINLVEEAQATKSKTQNLADRFATWLTIIALSGGFITLLVWLGITSYGFEFALERAVTVMVITCPHALGLAVPLVVAVSTSLSARNGLLIRNRTSFERSRDINAIIFDKTGTLTEGKFGVTDIVPLSREYHENDVLKYAASLESYSEHPIAKGVVNSAKETFDVEDFKSIPGKGIQGKINTKNVEVVSPGYLKELNIDIPNEKIDKLLSEGKTIVFVIIDRELKGALALADIIREESKEAIKEFKDMGIQCMMITGDRKEVAEWVSKEIGLDKYYAEVLPQEKAEKVREIQAEGLVVAMTGDGINDAPALAQADVGIAIGAGTDVAIEVADIVLVRSNPLDAVYIIKLAKSTYNKMFQNLAWGAGYNIFAIPIAAGVLYSFGILITPAAGVILMSMSTIIVAFNSRTLKIDKIVKHRI</sequence>
<evidence type="ECO:0000256" key="10">
    <source>
        <dbReference type="SAM" id="Phobius"/>
    </source>
</evidence>
<evidence type="ECO:0000256" key="7">
    <source>
        <dbReference type="ARBA" id="ARBA00022967"/>
    </source>
</evidence>
<dbReference type="SUPFAM" id="SSF81665">
    <property type="entry name" value="Calcium ATPase, transmembrane domain M"/>
    <property type="match status" value="1"/>
</dbReference>
<dbReference type="InterPro" id="IPR001757">
    <property type="entry name" value="P_typ_ATPase"/>
</dbReference>
<dbReference type="PROSITE" id="PS00154">
    <property type="entry name" value="ATPASE_E1_E2"/>
    <property type="match status" value="1"/>
</dbReference>
<dbReference type="InterPro" id="IPR059000">
    <property type="entry name" value="ATPase_P-type_domA"/>
</dbReference>
<keyword evidence="9 10" id="KW-0472">Membrane</keyword>
<dbReference type="InterPro" id="IPR008250">
    <property type="entry name" value="ATPase_P-typ_transduc_dom_A_sf"/>
</dbReference>
<dbReference type="InterPro" id="IPR044492">
    <property type="entry name" value="P_typ_ATPase_HD_dom"/>
</dbReference>